<comment type="similarity">
    <text evidence="13">Belongs to the calcineurin regulatory subunit family. CHP subfamily.</text>
</comment>
<evidence type="ECO:0000313" key="15">
    <source>
        <dbReference type="Proteomes" id="UP000011080"/>
    </source>
</evidence>
<keyword evidence="6" id="KW-0519">Myristate</keyword>
<keyword evidence="10" id="KW-0539">Nucleus</keyword>
<keyword evidence="9" id="KW-0472">Membrane</keyword>
<keyword evidence="4" id="KW-1003">Cell membrane</keyword>
<dbReference type="GO" id="GO:0005634">
    <property type="term" value="C:nucleus"/>
    <property type="evidence" value="ECO:0007669"/>
    <property type="project" value="UniProtKB-SubCell"/>
</dbReference>
<keyword evidence="12" id="KW-0449">Lipoprotein</keyword>
<evidence type="ECO:0000256" key="6">
    <source>
        <dbReference type="ARBA" id="ARBA00022707"/>
    </source>
</evidence>
<evidence type="ECO:0000256" key="2">
    <source>
        <dbReference type="ARBA" id="ARBA00004496"/>
    </source>
</evidence>
<keyword evidence="8" id="KW-0106">Calcium</keyword>
<dbReference type="GO" id="GO:0032587">
    <property type="term" value="C:ruffle membrane"/>
    <property type="evidence" value="ECO:0007669"/>
    <property type="project" value="UniProtKB-SubCell"/>
</dbReference>
<organism evidence="14 15">
    <name type="scientific">Bos mutus</name>
    <name type="common">wild yak</name>
    <dbReference type="NCBI Taxonomy" id="72004"/>
    <lineage>
        <taxon>Eukaryota</taxon>
        <taxon>Metazoa</taxon>
        <taxon>Chordata</taxon>
        <taxon>Craniata</taxon>
        <taxon>Vertebrata</taxon>
        <taxon>Euteleostomi</taxon>
        <taxon>Mammalia</taxon>
        <taxon>Eutheria</taxon>
        <taxon>Laurasiatheria</taxon>
        <taxon>Artiodactyla</taxon>
        <taxon>Ruminantia</taxon>
        <taxon>Pecora</taxon>
        <taxon>Bovidae</taxon>
        <taxon>Bovinae</taxon>
        <taxon>Bos</taxon>
    </lineage>
</organism>
<dbReference type="EMBL" id="JH881495">
    <property type="protein sequence ID" value="ELR54009.1"/>
    <property type="molecule type" value="Genomic_DNA"/>
</dbReference>
<sequence>MLHVHLQERGVQRNRNSACQPEVTAVTSADIPLTIKQVLGSSQYSLYIPRRRTFLNIRCTRKSRAIHKQPHLESTPRRFPEESSKLSSWTAFWRNWFVSEKNCKPSDFFDHMRVCKGVSDLAQEVNVEDFLIIMSYFQPMDTRVVEEQGTTLEDYQNVIEKLLSRNHHIEKYSTHSNVEEAMMYQPESPDEPECACGRQSLIRCWRGSQLTTP</sequence>
<keyword evidence="5" id="KW-0963">Cytoplasm</keyword>
<reference evidence="14 15" key="1">
    <citation type="journal article" date="2012" name="Nat. Genet.">
        <title>The yak genome and adaptation to life at high altitude.</title>
        <authorList>
            <person name="Qiu Q."/>
            <person name="Zhang G."/>
            <person name="Ma T."/>
            <person name="Qian W."/>
            <person name="Wang J."/>
            <person name="Ye Z."/>
            <person name="Cao C."/>
            <person name="Hu Q."/>
            <person name="Kim J."/>
            <person name="Larkin D.M."/>
            <person name="Auvil L."/>
            <person name="Capitanu B."/>
            <person name="Ma J."/>
            <person name="Lewin H.A."/>
            <person name="Qian X."/>
            <person name="Lang Y."/>
            <person name="Zhou R."/>
            <person name="Wang L."/>
            <person name="Wang K."/>
            <person name="Xia J."/>
            <person name="Liao S."/>
            <person name="Pan S."/>
            <person name="Lu X."/>
            <person name="Hou H."/>
            <person name="Wang Y."/>
            <person name="Zang X."/>
            <person name="Yin Y."/>
            <person name="Ma H."/>
            <person name="Zhang J."/>
            <person name="Wang Z."/>
            <person name="Zhang Y."/>
            <person name="Zhang D."/>
            <person name="Yonezawa T."/>
            <person name="Hasegawa M."/>
            <person name="Zhong Y."/>
            <person name="Liu W."/>
            <person name="Zhang Y."/>
            <person name="Huang Z."/>
            <person name="Zhang S."/>
            <person name="Long R."/>
            <person name="Yang H."/>
            <person name="Wang J."/>
            <person name="Lenstra J.A."/>
            <person name="Cooper D.N."/>
            <person name="Wu Y."/>
            <person name="Wang J."/>
            <person name="Shi P."/>
            <person name="Wang J."/>
            <person name="Liu J."/>
        </authorList>
    </citation>
    <scope>NUCLEOTIDE SEQUENCE [LARGE SCALE GENOMIC DNA]</scope>
    <source>
        <strain evidence="15">yakQH1</strain>
    </source>
</reference>
<protein>
    <submittedName>
        <fullName evidence="14">Tescalcin</fullName>
    </submittedName>
</protein>
<evidence type="ECO:0000256" key="7">
    <source>
        <dbReference type="ARBA" id="ARBA00022723"/>
    </source>
</evidence>
<evidence type="ECO:0000256" key="5">
    <source>
        <dbReference type="ARBA" id="ARBA00022490"/>
    </source>
</evidence>
<dbReference type="AlphaFoldDB" id="L8IEP4"/>
<accession>L8IEP4</accession>
<gene>
    <name evidence="14" type="ORF">M91_13469</name>
</gene>
<evidence type="ECO:0000256" key="13">
    <source>
        <dbReference type="ARBA" id="ARBA00038164"/>
    </source>
</evidence>
<evidence type="ECO:0000256" key="1">
    <source>
        <dbReference type="ARBA" id="ARBA00004123"/>
    </source>
</evidence>
<dbReference type="InterPro" id="IPR052490">
    <property type="entry name" value="CHP3"/>
</dbReference>
<keyword evidence="11" id="KW-0966">Cell projection</keyword>
<keyword evidence="7" id="KW-0479">Metal-binding</keyword>
<evidence type="ECO:0000313" key="14">
    <source>
        <dbReference type="EMBL" id="ELR54009.1"/>
    </source>
</evidence>
<name>L8IEP4_9CETA</name>
<proteinExistence type="inferred from homology"/>
<dbReference type="Proteomes" id="UP000011080">
    <property type="component" value="Unassembled WGS sequence"/>
</dbReference>
<dbReference type="GO" id="GO:0046872">
    <property type="term" value="F:metal ion binding"/>
    <property type="evidence" value="ECO:0007669"/>
    <property type="project" value="UniProtKB-KW"/>
</dbReference>
<evidence type="ECO:0000256" key="9">
    <source>
        <dbReference type="ARBA" id="ARBA00023136"/>
    </source>
</evidence>
<comment type="subcellular location">
    <subcellularLocation>
        <location evidence="3">Cell projection</location>
        <location evidence="3">Ruffle membrane</location>
    </subcellularLocation>
    <subcellularLocation>
        <location evidence="2">Cytoplasm</location>
    </subcellularLocation>
    <subcellularLocation>
        <location evidence="1">Nucleus</location>
    </subcellularLocation>
</comment>
<evidence type="ECO:0000256" key="4">
    <source>
        <dbReference type="ARBA" id="ARBA00022475"/>
    </source>
</evidence>
<evidence type="ECO:0000256" key="8">
    <source>
        <dbReference type="ARBA" id="ARBA00022837"/>
    </source>
</evidence>
<dbReference type="PANTHER" id="PTHR46823">
    <property type="entry name" value="CALCINEURIN B HOMOLOGOUS PROTEIN 3"/>
    <property type="match status" value="1"/>
</dbReference>
<evidence type="ECO:0000256" key="12">
    <source>
        <dbReference type="ARBA" id="ARBA00023288"/>
    </source>
</evidence>
<evidence type="ECO:0000256" key="10">
    <source>
        <dbReference type="ARBA" id="ARBA00023242"/>
    </source>
</evidence>
<evidence type="ECO:0000256" key="11">
    <source>
        <dbReference type="ARBA" id="ARBA00023273"/>
    </source>
</evidence>
<dbReference type="GO" id="GO:0005737">
    <property type="term" value="C:cytoplasm"/>
    <property type="evidence" value="ECO:0007669"/>
    <property type="project" value="UniProtKB-SubCell"/>
</dbReference>
<evidence type="ECO:0000256" key="3">
    <source>
        <dbReference type="ARBA" id="ARBA00004632"/>
    </source>
</evidence>